<evidence type="ECO:0000256" key="2">
    <source>
        <dbReference type="SAM" id="Phobius"/>
    </source>
</evidence>
<feature type="domain" description="VWFA" evidence="3">
    <location>
        <begin position="473"/>
        <end position="653"/>
    </location>
</feature>
<accession>A0A914VCH8</accession>
<evidence type="ECO:0000313" key="4">
    <source>
        <dbReference type="Proteomes" id="UP000887566"/>
    </source>
</evidence>
<evidence type="ECO:0000256" key="1">
    <source>
        <dbReference type="SAM" id="MobiDB-lite"/>
    </source>
</evidence>
<evidence type="ECO:0000313" key="5">
    <source>
        <dbReference type="WBParaSite" id="PSAMB.scaffold1710size32111.g14619.t1"/>
    </source>
</evidence>
<feature type="domain" description="VWFA" evidence="3">
    <location>
        <begin position="703"/>
        <end position="884"/>
    </location>
</feature>
<feature type="domain" description="VWFA" evidence="3">
    <location>
        <begin position="1201"/>
        <end position="1383"/>
    </location>
</feature>
<dbReference type="SMART" id="SM00327">
    <property type="entry name" value="VWA"/>
    <property type="match status" value="5"/>
</dbReference>
<dbReference type="SUPFAM" id="SSF53300">
    <property type="entry name" value="vWA-like"/>
    <property type="match status" value="5"/>
</dbReference>
<dbReference type="Gene3D" id="3.40.50.410">
    <property type="entry name" value="von Willebrand factor, type A domain"/>
    <property type="match status" value="5"/>
</dbReference>
<feature type="domain" description="VWFA" evidence="3">
    <location>
        <begin position="922"/>
        <end position="1104"/>
    </location>
</feature>
<protein>
    <submittedName>
        <fullName evidence="5">VWFA domain-containing protein</fullName>
    </submittedName>
</protein>
<feature type="domain" description="VWFA" evidence="3">
    <location>
        <begin position="258"/>
        <end position="438"/>
    </location>
</feature>
<name>A0A914VCH8_9BILA</name>
<dbReference type="WBParaSite" id="PSAMB.scaffold1710size32111.g14619.t1">
    <property type="protein sequence ID" value="PSAMB.scaffold1710size32111.g14619.t1"/>
    <property type="gene ID" value="PSAMB.scaffold1710size32111.g14619"/>
</dbReference>
<evidence type="ECO:0000259" key="3">
    <source>
        <dbReference type="PROSITE" id="PS50234"/>
    </source>
</evidence>
<keyword evidence="2" id="KW-0472">Membrane</keyword>
<reference evidence="5" key="1">
    <citation type="submission" date="2022-11" db="UniProtKB">
        <authorList>
            <consortium name="WormBaseParasite"/>
        </authorList>
    </citation>
    <scope>IDENTIFICATION</scope>
</reference>
<dbReference type="InterPro" id="IPR036465">
    <property type="entry name" value="vWFA_dom_sf"/>
</dbReference>
<dbReference type="PANTHER" id="PTHR24020">
    <property type="entry name" value="COLLAGEN ALPHA"/>
    <property type="match status" value="1"/>
</dbReference>
<dbReference type="InterPro" id="IPR002035">
    <property type="entry name" value="VWF_A"/>
</dbReference>
<feature type="region of interest" description="Disordered" evidence="1">
    <location>
        <begin position="1115"/>
        <end position="1152"/>
    </location>
</feature>
<proteinExistence type="predicted"/>
<sequence>MAAAIKGANKVLLIVLGGAIILVVAAIVILAITLGKTSNLNTIAATPSTPSASQPCDQNTIEAFYFTLNANQVNYNATTTTSGLMNATLTLRTLISGALSSTGSTSAATTVASTAHAYHPRETVFDANSNFMAPVILGISQATSGSGVAVMASTVFTGALPTQQDITSRLQRGGFQVILVQSGTQSDPSGSVNMCQNVNPTSPSLTTAPPPTCPPCSCSSTTAISSATTPPTNSTATSTAGPMTTTPSPGSVFPCVRDITILIDSSNGFGVQQNYLAELSFITQKLVSRWTVSPTQVEAAAAVYDSRLADFNGVGNFGFNNVSDLQTAINNFADEYFGTVPSIKTGLQGATGSQINGYRKGIPRVTLLFTSTSIPNDVIAAQPYANILKYNGNSLIVIALGPFADISVLLPLSSGPNFIFNATSFDGLQNRTVLANQINTAICAAPPIITSTTTTMTTTTTTPLPPSYPCMKDVLILMDDSIALNTSANYMAQLSFIAGPLISNWTVSPNQVEANPAVYDGITADFEEFGGFSYQNLNELMDTVLAAKDYFSQAPPGLKAGLQQATSTGVGGYRPGVPAVTLLFTASSDPVDVSNAMPYAAKLKSNGNSLITIGMGPNVNMAVLSQLASGPNFAFSVANYSSLPSNTALANQINAAICLPPPTTTTTVTTTTGTTPVTTPTTTTTTVTTTTLPLLPTYPCKKDVLILMDNSVALVTAANYIAQLDFVSKTLIANWTVNVQQVEADPALYSLNTRNFIELGSFGYGTVHELQDSIAFADNYFRVGDAPSITTGLQESVGSGIAGWRNGVSRVTLLFTAQSDAGDVSTAMPYAAQLKSNGNLLITIGLGQSINMSVLTQLASGLSFSFSASDYGSLANNTALANQINAAICLPPPTTTAGPTTTITTTTATTTTVAPSYPCLRDITLLMDVSSGLSGQSNCQAQMMFISSALTTNWTVSLGQIEAAPAVYDSQFLMDIGAFSYANLNELQQAVNATTQFCQTADAPSITIALSHASDKDGEVAPSRRPGVLGVTVLFTSTSDPTDVGNAMQYAAKLKTNGNILIVVAMGPNAVSATLAPLASGPNFVFTATDYSALPSNAALATQINTALCMTASGSSSSAPTTQATTTSASATVASTTPGSTTPGSTTMQTTSAALSTAASSTAASSTAASSTAASTTTLSTTANTITATTGAPSSYPCKRDITLLLDVSSGITNLNNCQAQIMFISSLLISNWTVSLGQIEAAPATYDSQSLQALGDFAFQNLKELQQDVNIASQFCQTGNAPGITRGLSEASAPDGQVVPGRRSGVLGVTVLFTSTSDPTDVSNAMQYATMLKKNGDILIVVAMGPNANSTTLVQLASGPNFVFTAADYSALSSNAALASQINAALCMTA</sequence>
<feature type="region of interest" description="Disordered" evidence="1">
    <location>
        <begin position="219"/>
        <end position="249"/>
    </location>
</feature>
<keyword evidence="4" id="KW-1185">Reference proteome</keyword>
<organism evidence="4 5">
    <name type="scientific">Plectus sambesii</name>
    <dbReference type="NCBI Taxonomy" id="2011161"/>
    <lineage>
        <taxon>Eukaryota</taxon>
        <taxon>Metazoa</taxon>
        <taxon>Ecdysozoa</taxon>
        <taxon>Nematoda</taxon>
        <taxon>Chromadorea</taxon>
        <taxon>Plectida</taxon>
        <taxon>Plectina</taxon>
        <taxon>Plectoidea</taxon>
        <taxon>Plectidae</taxon>
        <taxon>Plectus</taxon>
    </lineage>
</organism>
<dbReference type="Pfam" id="PF00092">
    <property type="entry name" value="VWA"/>
    <property type="match status" value="5"/>
</dbReference>
<dbReference type="Proteomes" id="UP000887566">
    <property type="component" value="Unplaced"/>
</dbReference>
<feature type="transmembrane region" description="Helical" evidence="2">
    <location>
        <begin position="12"/>
        <end position="34"/>
    </location>
</feature>
<dbReference type="InterPro" id="IPR050525">
    <property type="entry name" value="ECM_Assembly_Org"/>
</dbReference>
<keyword evidence="2" id="KW-0812">Transmembrane</keyword>
<keyword evidence="2" id="KW-1133">Transmembrane helix</keyword>
<dbReference type="PROSITE" id="PS50234">
    <property type="entry name" value="VWFA"/>
    <property type="match status" value="5"/>
</dbReference>